<protein>
    <submittedName>
        <fullName evidence="1">Uncharacterized protein</fullName>
    </submittedName>
</protein>
<dbReference type="AlphaFoldDB" id="A0A1H6N9A0"/>
<name>A0A1H6N9A0_9GAMM</name>
<evidence type="ECO:0000313" key="2">
    <source>
        <dbReference type="Proteomes" id="UP000199371"/>
    </source>
</evidence>
<accession>A0A1H6N9A0</accession>
<proteinExistence type="predicted"/>
<sequence length="69" mass="7843">MLGEVPHTLRFLYVSLIDNKLSFHAVFTDDATDDHLESASCVLTEIIASCPRNVVLNEIIERDSKKPWK</sequence>
<dbReference type="EMBL" id="FNXF01000017">
    <property type="protein sequence ID" value="SEI09110.1"/>
    <property type="molecule type" value="Genomic_DNA"/>
</dbReference>
<reference evidence="2" key="1">
    <citation type="submission" date="2016-10" db="EMBL/GenBank/DDBJ databases">
        <authorList>
            <person name="Varghese N."/>
            <person name="Submissions S."/>
        </authorList>
    </citation>
    <scope>NUCLEOTIDE SEQUENCE [LARGE SCALE GENOMIC DNA]</scope>
    <source>
        <strain evidence="2">DSM 17616</strain>
    </source>
</reference>
<keyword evidence="2" id="KW-1185">Reference proteome</keyword>
<organism evidence="1 2">
    <name type="scientific">Rheinheimera pacifica</name>
    <dbReference type="NCBI Taxonomy" id="173990"/>
    <lineage>
        <taxon>Bacteria</taxon>
        <taxon>Pseudomonadati</taxon>
        <taxon>Pseudomonadota</taxon>
        <taxon>Gammaproteobacteria</taxon>
        <taxon>Chromatiales</taxon>
        <taxon>Chromatiaceae</taxon>
        <taxon>Rheinheimera</taxon>
    </lineage>
</organism>
<evidence type="ECO:0000313" key="1">
    <source>
        <dbReference type="EMBL" id="SEI09110.1"/>
    </source>
</evidence>
<dbReference type="Pfam" id="PF26541">
    <property type="entry name" value="MafI2"/>
    <property type="match status" value="1"/>
</dbReference>
<dbReference type="Proteomes" id="UP000199371">
    <property type="component" value="Unassembled WGS sequence"/>
</dbReference>
<gene>
    <name evidence="1" type="ORF">SAMN05660691_03547</name>
</gene>
<dbReference type="InterPro" id="IPR058702">
    <property type="entry name" value="MafI2-like"/>
</dbReference>